<dbReference type="PANTHER" id="PTHR30204:SF0">
    <property type="entry name" value="REDOX-SENSITIVE TRANSCRIPTIONAL ACTIVATOR SOXR"/>
    <property type="match status" value="1"/>
</dbReference>
<dbReference type="CDD" id="cd01110">
    <property type="entry name" value="HTH_SoxR"/>
    <property type="match status" value="1"/>
</dbReference>
<sequence length="155" mass="17025">MPGTLDGGKAAAVRQLSVGEVANRSGVAVSTIHFYESKGLISSVRTQGNQRRYTPGVLRYIAIIKIAQRAGVPLDEVKAALGEYEPMVRVTAAQWKAVASRWRRDLDDRIAKLQRLRDDMAGCIGWGCLSLKDCPLRNPEDKLAELGPGPHFPER</sequence>
<accession>A0A484YQ69</accession>
<feature type="domain" description="HTH merR-type" evidence="8">
    <location>
        <begin position="15"/>
        <end position="83"/>
    </location>
</feature>
<keyword evidence="3" id="KW-0408">Iron</keyword>
<dbReference type="GO" id="GO:0003700">
    <property type="term" value="F:DNA-binding transcription factor activity"/>
    <property type="evidence" value="ECO:0007669"/>
    <property type="project" value="InterPro"/>
</dbReference>
<dbReference type="PROSITE" id="PS50937">
    <property type="entry name" value="HTH_MERR_2"/>
    <property type="match status" value="1"/>
</dbReference>
<evidence type="ECO:0000256" key="7">
    <source>
        <dbReference type="ARBA" id="ARBA00023163"/>
    </source>
</evidence>
<dbReference type="Gene3D" id="1.10.1660.10">
    <property type="match status" value="1"/>
</dbReference>
<dbReference type="PRINTS" id="PR00040">
    <property type="entry name" value="HTHMERR"/>
</dbReference>
<keyword evidence="5" id="KW-0805">Transcription regulation</keyword>
<keyword evidence="1" id="KW-0001">2Fe-2S</keyword>
<dbReference type="EMBL" id="CAADIP010000057">
    <property type="protein sequence ID" value="VFR98085.1"/>
    <property type="molecule type" value="Genomic_DNA"/>
</dbReference>
<organism evidence="12">
    <name type="scientific">plant metagenome</name>
    <dbReference type="NCBI Taxonomy" id="1297885"/>
    <lineage>
        <taxon>unclassified sequences</taxon>
        <taxon>metagenomes</taxon>
        <taxon>organismal metagenomes</taxon>
    </lineage>
</organism>
<evidence type="ECO:0000256" key="2">
    <source>
        <dbReference type="ARBA" id="ARBA00022723"/>
    </source>
</evidence>
<dbReference type="PROSITE" id="PS00552">
    <property type="entry name" value="HTH_MERR_1"/>
    <property type="match status" value="1"/>
</dbReference>
<dbReference type="SMART" id="SM00422">
    <property type="entry name" value="HTH_MERR"/>
    <property type="match status" value="1"/>
</dbReference>
<dbReference type="EMBL" id="CAADIZ010000083">
    <property type="protein sequence ID" value="VFS38248.1"/>
    <property type="molecule type" value="Genomic_DNA"/>
</dbReference>
<keyword evidence="6" id="KW-0238">DNA-binding</keyword>
<evidence type="ECO:0000313" key="10">
    <source>
        <dbReference type="EMBL" id="VFR66975.1"/>
    </source>
</evidence>
<dbReference type="InterPro" id="IPR010211">
    <property type="entry name" value="Redox-sen_tscrpt-act_SoxR"/>
</dbReference>
<keyword evidence="2" id="KW-0479">Metal-binding</keyword>
<evidence type="ECO:0000256" key="6">
    <source>
        <dbReference type="ARBA" id="ARBA00023125"/>
    </source>
</evidence>
<evidence type="ECO:0000313" key="9">
    <source>
        <dbReference type="EMBL" id="VFR54310.1"/>
    </source>
</evidence>
<dbReference type="NCBIfam" id="TIGR01950">
    <property type="entry name" value="SoxR"/>
    <property type="match status" value="1"/>
</dbReference>
<gene>
    <name evidence="9" type="ORF">BRI6_4551</name>
    <name evidence="10" type="ORF">BRI9_0373</name>
    <name evidence="11" type="ORF">IVO3_0374</name>
    <name evidence="12" type="ORF">RAN7_4654</name>
</gene>
<dbReference type="GO" id="GO:0006979">
    <property type="term" value="P:response to oxidative stress"/>
    <property type="evidence" value="ECO:0007669"/>
    <property type="project" value="InterPro"/>
</dbReference>
<evidence type="ECO:0000256" key="1">
    <source>
        <dbReference type="ARBA" id="ARBA00022714"/>
    </source>
</evidence>
<dbReference type="EMBL" id="CAADII010000025">
    <property type="protein sequence ID" value="VFR54310.1"/>
    <property type="molecule type" value="Genomic_DNA"/>
</dbReference>
<reference evidence="12" key="1">
    <citation type="submission" date="2019-03" db="EMBL/GenBank/DDBJ databases">
        <authorList>
            <person name="Danneels B."/>
        </authorList>
    </citation>
    <scope>NUCLEOTIDE SEQUENCE</scope>
</reference>
<dbReference type="SUPFAM" id="SSF46955">
    <property type="entry name" value="Putative DNA-binding domain"/>
    <property type="match status" value="1"/>
</dbReference>
<dbReference type="GO" id="GO:0003677">
    <property type="term" value="F:DNA binding"/>
    <property type="evidence" value="ECO:0007669"/>
    <property type="project" value="UniProtKB-KW"/>
</dbReference>
<evidence type="ECO:0000256" key="5">
    <source>
        <dbReference type="ARBA" id="ARBA00023015"/>
    </source>
</evidence>
<dbReference type="GO" id="GO:0051537">
    <property type="term" value="F:2 iron, 2 sulfur cluster binding"/>
    <property type="evidence" value="ECO:0007669"/>
    <property type="project" value="UniProtKB-KW"/>
</dbReference>
<keyword evidence="4" id="KW-0411">Iron-sulfur</keyword>
<dbReference type="InterPro" id="IPR047057">
    <property type="entry name" value="MerR_fam"/>
</dbReference>
<evidence type="ECO:0000313" key="11">
    <source>
        <dbReference type="EMBL" id="VFR98085.1"/>
    </source>
</evidence>
<dbReference type="Pfam" id="PF09278">
    <property type="entry name" value="MerR-DNA-bind"/>
    <property type="match status" value="1"/>
</dbReference>
<dbReference type="Pfam" id="PF00376">
    <property type="entry name" value="MerR"/>
    <property type="match status" value="1"/>
</dbReference>
<protein>
    <submittedName>
        <fullName evidence="12">Redox-sensitive transcriptional activator SoxR</fullName>
    </submittedName>
</protein>
<evidence type="ECO:0000256" key="3">
    <source>
        <dbReference type="ARBA" id="ARBA00023004"/>
    </source>
</evidence>
<keyword evidence="7" id="KW-0804">Transcription</keyword>
<evidence type="ECO:0000256" key="4">
    <source>
        <dbReference type="ARBA" id="ARBA00023014"/>
    </source>
</evidence>
<dbReference type="InterPro" id="IPR009061">
    <property type="entry name" value="DNA-bd_dom_put_sf"/>
</dbReference>
<dbReference type="PANTHER" id="PTHR30204">
    <property type="entry name" value="REDOX-CYCLING DRUG-SENSING TRANSCRIPTIONAL ACTIVATOR SOXR"/>
    <property type="match status" value="1"/>
</dbReference>
<name>A0A484YQ69_9ZZZZ</name>
<dbReference type="GO" id="GO:0046872">
    <property type="term" value="F:metal ion binding"/>
    <property type="evidence" value="ECO:0007669"/>
    <property type="project" value="UniProtKB-KW"/>
</dbReference>
<proteinExistence type="predicted"/>
<dbReference type="InterPro" id="IPR000551">
    <property type="entry name" value="MerR-type_HTH_dom"/>
</dbReference>
<evidence type="ECO:0000313" key="12">
    <source>
        <dbReference type="EMBL" id="VFS38248.1"/>
    </source>
</evidence>
<evidence type="ECO:0000259" key="8">
    <source>
        <dbReference type="PROSITE" id="PS50937"/>
    </source>
</evidence>
<dbReference type="AlphaFoldDB" id="A0A484YQ69"/>
<dbReference type="InterPro" id="IPR015358">
    <property type="entry name" value="Tscrpt_reg_MerR_DNA-bd"/>
</dbReference>
<dbReference type="EMBL" id="CAADIK010000015">
    <property type="protein sequence ID" value="VFR66975.1"/>
    <property type="molecule type" value="Genomic_DNA"/>
</dbReference>